<keyword evidence="2" id="KW-0812">Transmembrane</keyword>
<protein>
    <submittedName>
        <fullName evidence="3">Uncharacterized protein</fullName>
    </submittedName>
</protein>
<name>A0A061SRN1_9RHOB</name>
<accession>A0A061SRN1</accession>
<keyword evidence="2" id="KW-1133">Transmembrane helix</keyword>
<evidence type="ECO:0000313" key="3">
    <source>
        <dbReference type="EMBL" id="KAJ02308.1"/>
    </source>
</evidence>
<proteinExistence type="predicted"/>
<feature type="transmembrane region" description="Helical" evidence="2">
    <location>
        <begin position="123"/>
        <end position="144"/>
    </location>
</feature>
<dbReference type="EMBL" id="JEMU01000013">
    <property type="protein sequence ID" value="KAJ02308.1"/>
    <property type="molecule type" value="Genomic_DNA"/>
</dbReference>
<keyword evidence="4" id="KW-1185">Reference proteome</keyword>
<dbReference type="Proteomes" id="UP000027337">
    <property type="component" value="Unassembled WGS sequence"/>
</dbReference>
<evidence type="ECO:0000256" key="2">
    <source>
        <dbReference type="SAM" id="Phobius"/>
    </source>
</evidence>
<organism evidence="3 4">
    <name type="scientific">Sulfitobacter mediterraneus</name>
    <dbReference type="NCBI Taxonomy" id="83219"/>
    <lineage>
        <taxon>Bacteria</taxon>
        <taxon>Pseudomonadati</taxon>
        <taxon>Pseudomonadota</taxon>
        <taxon>Alphaproteobacteria</taxon>
        <taxon>Rhodobacterales</taxon>
        <taxon>Roseobacteraceae</taxon>
        <taxon>Sulfitobacter</taxon>
    </lineage>
</organism>
<sequence length="293" mass="32203">MEAADPTKADWAEYERRVLEQFSQDGPAAKNAAPKEAETVTETTEGCALDEWDAERMAPGLDRENEIAVTFTGKVTSRTQQGEGTENRSEKAGGRNQEAGESLASAAKVSLMDSLEAFFDTALFRYGLVAVSGIVLVLLAKKLFQLALGFFFRRRICRIEALLLTNTQEFTGSILILGKLGCRFAADDFGKIDRLLDTPDFVDFTISIGGKVRPVFINRTHGAAFAAFFVDPLNRQEQAEMPKLSTIKPQFASWKPAKNGGRGGVKTVRARLARLQEMREEELARKATSAKAV</sequence>
<comment type="caution">
    <text evidence="3">The sequence shown here is derived from an EMBL/GenBank/DDBJ whole genome shotgun (WGS) entry which is preliminary data.</text>
</comment>
<keyword evidence="2" id="KW-0472">Membrane</keyword>
<feature type="region of interest" description="Disordered" evidence="1">
    <location>
        <begin position="72"/>
        <end position="99"/>
    </location>
</feature>
<gene>
    <name evidence="3" type="ORF">PM02_15080</name>
</gene>
<evidence type="ECO:0000256" key="1">
    <source>
        <dbReference type="SAM" id="MobiDB-lite"/>
    </source>
</evidence>
<dbReference type="AlphaFoldDB" id="A0A061SRN1"/>
<evidence type="ECO:0000313" key="4">
    <source>
        <dbReference type="Proteomes" id="UP000027337"/>
    </source>
</evidence>
<reference evidence="3 4" key="1">
    <citation type="journal article" date="2014" name="Genome Announc.">
        <title>Draft Genome Sequences of Two Isolates of the Roseobacter Group, Sulfitobacter sp. Strains 3SOLIMAR09 and 1FIGIMAR09, from Harbors of Mallorca Island (Mediterranean Sea).</title>
        <authorList>
            <person name="Mas-Llado M."/>
            <person name="Pina-Villalonga J.M."/>
            <person name="Brunet-Galmes I."/>
            <person name="Nogales B."/>
            <person name="Bosch R."/>
        </authorList>
    </citation>
    <scope>NUCLEOTIDE SEQUENCE [LARGE SCALE GENOMIC DNA]</scope>
    <source>
        <strain evidence="3 4">1FIGIMAR09</strain>
    </source>
</reference>
<feature type="compositionally biased region" description="Polar residues" evidence="1">
    <location>
        <begin position="73"/>
        <end position="84"/>
    </location>
</feature>
<feature type="region of interest" description="Disordered" evidence="1">
    <location>
        <begin position="22"/>
        <end position="46"/>
    </location>
</feature>